<sequence length="241" mass="27943">MKDYGQIILNVLQSQQTLSKRELFSYVYSFDSGVNLSSFTWKLHQLKKQGLINSPSQGIYSIIAENNFTPAISSSLKRIHNKISKEFPYVQICVWDSRWFNDLMLHQLFRYYLVIEVEKNSAEAVFNSMTDVSKKVFLNPTEDIFNMYIANFNEVIIVQPLISESPIIEQEGVRIASLEKLLVDCVADKDLFAAQQSEIDFIFKTARSKYSINTSKIKRYARRRNQLDKIESLLNKTLANK</sequence>
<accession>A0ABT6RIM1</accession>
<dbReference type="Proteomes" id="UP001226434">
    <property type="component" value="Unassembled WGS sequence"/>
</dbReference>
<organism evidence="1 2">
    <name type="scientific">Pinibacter soli</name>
    <dbReference type="NCBI Taxonomy" id="3044211"/>
    <lineage>
        <taxon>Bacteria</taxon>
        <taxon>Pseudomonadati</taxon>
        <taxon>Bacteroidota</taxon>
        <taxon>Chitinophagia</taxon>
        <taxon>Chitinophagales</taxon>
        <taxon>Chitinophagaceae</taxon>
        <taxon>Pinibacter</taxon>
    </lineage>
</organism>
<evidence type="ECO:0008006" key="3">
    <source>
        <dbReference type="Google" id="ProtNLM"/>
    </source>
</evidence>
<protein>
    <recommendedName>
        <fullName evidence="3">Transcriptional regulator</fullName>
    </recommendedName>
</protein>
<dbReference type="Pfam" id="PF20217">
    <property type="entry name" value="DUF6577"/>
    <property type="match status" value="1"/>
</dbReference>
<comment type="caution">
    <text evidence="1">The sequence shown here is derived from an EMBL/GenBank/DDBJ whole genome shotgun (WGS) entry which is preliminary data.</text>
</comment>
<dbReference type="EMBL" id="JASBRG010000007">
    <property type="protein sequence ID" value="MDI3322421.1"/>
    <property type="molecule type" value="Genomic_DNA"/>
</dbReference>
<gene>
    <name evidence="1" type="ORF">QJ048_21715</name>
</gene>
<keyword evidence="2" id="KW-1185">Reference proteome</keyword>
<evidence type="ECO:0000313" key="2">
    <source>
        <dbReference type="Proteomes" id="UP001226434"/>
    </source>
</evidence>
<evidence type="ECO:0000313" key="1">
    <source>
        <dbReference type="EMBL" id="MDI3322421.1"/>
    </source>
</evidence>
<proteinExistence type="predicted"/>
<dbReference type="RefSeq" id="WP_282336540.1">
    <property type="nucleotide sequence ID" value="NZ_JASBRG010000007.1"/>
</dbReference>
<name>A0ABT6RIM1_9BACT</name>
<dbReference type="InterPro" id="IPR046484">
    <property type="entry name" value="DUF6577"/>
</dbReference>
<reference evidence="1 2" key="1">
    <citation type="submission" date="2023-05" db="EMBL/GenBank/DDBJ databases">
        <title>Genome sequence of Pinibacter sp. MAH-24.</title>
        <authorList>
            <person name="Huq M.A."/>
        </authorList>
    </citation>
    <scope>NUCLEOTIDE SEQUENCE [LARGE SCALE GENOMIC DNA]</scope>
    <source>
        <strain evidence="1 2">MAH-24</strain>
    </source>
</reference>